<keyword evidence="2" id="KW-1017">Isopeptide bond</keyword>
<feature type="compositionally biased region" description="Low complexity" evidence="6">
    <location>
        <begin position="278"/>
        <end position="287"/>
    </location>
</feature>
<evidence type="ECO:0000256" key="5">
    <source>
        <dbReference type="RuleBase" id="RU003829"/>
    </source>
</evidence>
<evidence type="ECO:0000259" key="7">
    <source>
        <dbReference type="PROSITE" id="PS50069"/>
    </source>
</evidence>
<dbReference type="InterPro" id="IPR059120">
    <property type="entry name" value="Cullin-like_AB"/>
</dbReference>
<dbReference type="SUPFAM" id="SSF56112">
    <property type="entry name" value="Protein kinase-like (PK-like)"/>
    <property type="match status" value="1"/>
</dbReference>
<dbReference type="OrthoDB" id="27073at2759"/>
<dbReference type="InterPro" id="IPR001373">
    <property type="entry name" value="Cullin_N"/>
</dbReference>
<dbReference type="FunFam" id="1.20.1310.10:FF:000035">
    <property type="entry name" value="Ubiquitin ligase subunit CulD, putative"/>
    <property type="match status" value="1"/>
</dbReference>
<evidence type="ECO:0000256" key="1">
    <source>
        <dbReference type="ARBA" id="ARBA00006019"/>
    </source>
</evidence>
<organism evidence="8 9">
    <name type="scientific">Penicillium polonicum</name>
    <dbReference type="NCBI Taxonomy" id="60169"/>
    <lineage>
        <taxon>Eukaryota</taxon>
        <taxon>Fungi</taxon>
        <taxon>Dikarya</taxon>
        <taxon>Ascomycota</taxon>
        <taxon>Pezizomycotina</taxon>
        <taxon>Eurotiomycetes</taxon>
        <taxon>Eurotiomycetidae</taxon>
        <taxon>Eurotiales</taxon>
        <taxon>Aspergillaceae</taxon>
        <taxon>Penicillium</taxon>
    </lineage>
</organism>
<feature type="region of interest" description="Disordered" evidence="6">
    <location>
        <begin position="222"/>
        <end position="340"/>
    </location>
</feature>
<dbReference type="SUPFAM" id="SSF74788">
    <property type="entry name" value="Cullin repeat-like"/>
    <property type="match status" value="1"/>
</dbReference>
<dbReference type="Gene3D" id="3.30.230.130">
    <property type="entry name" value="Cullin, Chain C, Domain 2"/>
    <property type="match status" value="1"/>
</dbReference>
<gene>
    <name evidence="8" type="ORF">PENPOL_c008G07118</name>
</gene>
<dbReference type="SMART" id="SM00182">
    <property type="entry name" value="CULLIN"/>
    <property type="match status" value="1"/>
</dbReference>
<comment type="caution">
    <text evidence="8">The sequence shown here is derived from an EMBL/GenBank/DDBJ whole genome shotgun (WGS) entry which is preliminary data.</text>
</comment>
<dbReference type="InterPro" id="IPR019559">
    <property type="entry name" value="Cullin_neddylation_domain"/>
</dbReference>
<evidence type="ECO:0000256" key="4">
    <source>
        <dbReference type="PROSITE-ProRule" id="PRU00330"/>
    </source>
</evidence>
<dbReference type="AlphaFoldDB" id="A0A1V6NHQ7"/>
<feature type="compositionally biased region" description="Polar residues" evidence="6">
    <location>
        <begin position="248"/>
        <end position="262"/>
    </location>
</feature>
<protein>
    <recommendedName>
        <fullName evidence="7">Cullin family profile domain-containing protein</fullName>
    </recommendedName>
</protein>
<dbReference type="Pfam" id="PF10557">
    <property type="entry name" value="Cullin_Nedd8"/>
    <property type="match status" value="1"/>
</dbReference>
<proteinExistence type="inferred from homology"/>
<evidence type="ECO:0000313" key="9">
    <source>
        <dbReference type="Proteomes" id="UP000191408"/>
    </source>
</evidence>
<dbReference type="Gene3D" id="1.10.10.10">
    <property type="entry name" value="Winged helix-like DNA-binding domain superfamily/Winged helix DNA-binding domain"/>
    <property type="match status" value="1"/>
</dbReference>
<dbReference type="InterPro" id="IPR036390">
    <property type="entry name" value="WH_DNA-bd_sf"/>
</dbReference>
<dbReference type="PROSITE" id="PS01256">
    <property type="entry name" value="CULLIN_1"/>
    <property type="match status" value="1"/>
</dbReference>
<dbReference type="InterPro" id="IPR016158">
    <property type="entry name" value="Cullin_homology"/>
</dbReference>
<name>A0A1V6NHQ7_PENPO</name>
<dbReference type="Pfam" id="PF26557">
    <property type="entry name" value="Cullin_AB"/>
    <property type="match status" value="1"/>
</dbReference>
<evidence type="ECO:0000256" key="3">
    <source>
        <dbReference type="ARBA" id="ARBA00022843"/>
    </source>
</evidence>
<dbReference type="Pfam" id="PF00888">
    <property type="entry name" value="Cullin"/>
    <property type="match status" value="1"/>
</dbReference>
<dbReference type="GO" id="GO:0006511">
    <property type="term" value="P:ubiquitin-dependent protein catabolic process"/>
    <property type="evidence" value="ECO:0007669"/>
    <property type="project" value="InterPro"/>
</dbReference>
<dbReference type="PROSITE" id="PS50069">
    <property type="entry name" value="CULLIN_2"/>
    <property type="match status" value="1"/>
</dbReference>
<reference evidence="9" key="1">
    <citation type="journal article" date="2017" name="Nat. Microbiol.">
        <title>Global analysis of biosynthetic gene clusters reveals vast potential of secondary metabolite production in Penicillium species.</title>
        <authorList>
            <person name="Nielsen J.C."/>
            <person name="Grijseels S."/>
            <person name="Prigent S."/>
            <person name="Ji B."/>
            <person name="Dainat J."/>
            <person name="Nielsen K.F."/>
            <person name="Frisvad J.C."/>
            <person name="Workman M."/>
            <person name="Nielsen J."/>
        </authorList>
    </citation>
    <scope>NUCLEOTIDE SEQUENCE [LARGE SCALE GENOMIC DNA]</scope>
    <source>
        <strain evidence="9">IBT 4502</strain>
    </source>
</reference>
<feature type="compositionally biased region" description="Polar residues" evidence="6">
    <location>
        <begin position="322"/>
        <end position="335"/>
    </location>
</feature>
<dbReference type="Proteomes" id="UP000191408">
    <property type="component" value="Unassembled WGS sequence"/>
</dbReference>
<dbReference type="PANTHER" id="PTHR11932">
    <property type="entry name" value="CULLIN"/>
    <property type="match status" value="1"/>
</dbReference>
<dbReference type="GO" id="GO:0031625">
    <property type="term" value="F:ubiquitin protein ligase binding"/>
    <property type="evidence" value="ECO:0007669"/>
    <property type="project" value="InterPro"/>
</dbReference>
<dbReference type="FunFam" id="1.10.10.10:FF:000014">
    <property type="entry name" value="Cullin 1"/>
    <property type="match status" value="1"/>
</dbReference>
<dbReference type="InterPro" id="IPR011009">
    <property type="entry name" value="Kinase-like_dom_sf"/>
</dbReference>
<dbReference type="Gene3D" id="3.30.200.20">
    <property type="entry name" value="Phosphorylase Kinase, domain 1"/>
    <property type="match status" value="1"/>
</dbReference>
<dbReference type="STRING" id="60169.A0A1V6NHQ7"/>
<dbReference type="InterPro" id="IPR036388">
    <property type="entry name" value="WH-like_DNA-bd_sf"/>
</dbReference>
<dbReference type="InterPro" id="IPR045093">
    <property type="entry name" value="Cullin"/>
</dbReference>
<dbReference type="InterPro" id="IPR016157">
    <property type="entry name" value="Cullin_CS"/>
</dbReference>
<dbReference type="SUPFAM" id="SSF75632">
    <property type="entry name" value="Cullin homology domain"/>
    <property type="match status" value="1"/>
</dbReference>
<feature type="domain" description="Cullin family profile" evidence="7">
    <location>
        <begin position="720"/>
        <end position="962"/>
    </location>
</feature>
<keyword evidence="3" id="KW-0832">Ubl conjugation</keyword>
<dbReference type="GO" id="GO:0031461">
    <property type="term" value="C:cullin-RING ubiquitin ligase complex"/>
    <property type="evidence" value="ECO:0007669"/>
    <property type="project" value="InterPro"/>
</dbReference>
<dbReference type="FunFam" id="1.20.1310.10:FF:000031">
    <property type="entry name" value="Ubiquitin ligase subunit CulD"/>
    <property type="match status" value="1"/>
</dbReference>
<dbReference type="Gene3D" id="1.20.1310.10">
    <property type="entry name" value="Cullin Repeats"/>
    <property type="match status" value="4"/>
</dbReference>
<dbReference type="EMBL" id="MDYM01000008">
    <property type="protein sequence ID" value="OQD64220.1"/>
    <property type="molecule type" value="Genomic_DNA"/>
</dbReference>
<evidence type="ECO:0000256" key="2">
    <source>
        <dbReference type="ARBA" id="ARBA00022499"/>
    </source>
</evidence>
<evidence type="ECO:0000313" key="8">
    <source>
        <dbReference type="EMBL" id="OQD64220.1"/>
    </source>
</evidence>
<dbReference type="InterPro" id="IPR036317">
    <property type="entry name" value="Cullin_homology_sf"/>
</dbReference>
<comment type="similarity">
    <text evidence="1 4 5">Belongs to the cullin family.</text>
</comment>
<keyword evidence="9" id="KW-1185">Reference proteome</keyword>
<dbReference type="SMART" id="SM00884">
    <property type="entry name" value="Cullin_Nedd8"/>
    <property type="match status" value="1"/>
</dbReference>
<dbReference type="InterPro" id="IPR016159">
    <property type="entry name" value="Cullin_repeat-like_dom_sf"/>
</dbReference>
<accession>A0A1V6NHQ7</accession>
<sequence>MRRFSRIFSRYSKSSPRRMSSRSNRDLFEYTSGRFLFNEELRRAERRIQFDVDALIRAACDSVDRHPNGVASITKLAEGGFNRILQVTFNDGYAVLARILYKTTVPKYHAVASEAATLVFLRAHGVPVPKVLAYSPDQTNAVGTEYMLLERLEGTPLSGQWFSMDTKTRVKIMRQIVNIERQFMSISFLYRTISPLAQLHSMNGGIENVPLWRLTVAYMPQNSRGDTEQSGKRQSIGKRKLSEGEPSQPAQQTISELLSQRYSPDRSLDPQTNKRSRLSLSPSRPSSTQTVPHKMYPISGSPPKNGAPGRGLSGPNGPIRSQGLNANTRQNNFSPHTGAKKLVVKNLRTGPRLNQESYFDKVWSQLDAALAAIFDGRKPESSLEELYKGGENVCRQERAALLAKKLQDRCREFVSGKMRTNLVTRAGGSTDVGTLRTVIEAWSAWHSRLVTVRWIFYYLDQSFLLHSKEQPVIREMGLIQFRSYIFSDASLKPKILKGAYDLIEADRGGFTKALADSSLLREAIELFHNLDVYGSDFEPLFMAKSEEFVKEWSQQQAAGTLAAYVENAHQLIEREVERCGLFSFNRSTKLKLSELLDDTLVTQQTDVLTSESEVLGLMRAGNKTTLKQLYGLLDRRDLSLELKPAFRKYIIEEGEGIVFDQEREADMVIHLLQFKQNVDDICANAFESNEELGHTVREAFGTFMNQGKKMDSTGGTDNPKSGEMIAKYVDRLLKGGYKLPPGRNPEEISLMSDDAELDRQLDQVLDLFRFVHGKAVFEAFYKNDLARRLLMKRSASNDAEKSMLTRLKNECGSNFTHNLESMFNDMDTANDEMTAFKRSLQEERKGRFEFEVNVLSAASWPTYPDVPVRIPANIARSINKFETFYHNKHTGRKLTWKHQLAHCQLTANFPLGKKNLVVSSFQAIVLLLFNDIPDGESMQYPQIQEATGLSDPELKRTLQSLACAKYRVLSKTPKGKDVNSSDQFSYNTSFSDKQMRIKINQIQLKETKEETKTTHERVAADRHFETQAAIVRIMKSRKALSHAELIAEVINATKSRGVLQPTEIKGEIEKLIEKEYIERKEGTNQYSYVS</sequence>
<dbReference type="SUPFAM" id="SSF46785">
    <property type="entry name" value="Winged helix' DNA-binding domain"/>
    <property type="match status" value="1"/>
</dbReference>
<evidence type="ECO:0000256" key="6">
    <source>
        <dbReference type="SAM" id="MobiDB-lite"/>
    </source>
</evidence>